<accession>A0A943G2K9</accession>
<proteinExistence type="predicted"/>
<keyword evidence="1" id="KW-0732">Signal</keyword>
<evidence type="ECO:0000313" key="2">
    <source>
        <dbReference type="EMBL" id="MBS5688181.1"/>
    </source>
</evidence>
<gene>
    <name evidence="2" type="ORF">KHW66_09285</name>
</gene>
<dbReference type="RefSeq" id="WP_435145081.1">
    <property type="nucleotide sequence ID" value="NZ_CP170812.1"/>
</dbReference>
<organism evidence="2 3">
    <name type="scientific">Faecalibacterium prausnitzii</name>
    <dbReference type="NCBI Taxonomy" id="853"/>
    <lineage>
        <taxon>Bacteria</taxon>
        <taxon>Bacillati</taxon>
        <taxon>Bacillota</taxon>
        <taxon>Clostridia</taxon>
        <taxon>Eubacteriales</taxon>
        <taxon>Oscillospiraceae</taxon>
        <taxon>Faecalibacterium</taxon>
    </lineage>
</organism>
<evidence type="ECO:0000313" key="3">
    <source>
        <dbReference type="Proteomes" id="UP000733372"/>
    </source>
</evidence>
<evidence type="ECO:0008006" key="4">
    <source>
        <dbReference type="Google" id="ProtNLM"/>
    </source>
</evidence>
<sequence length="148" mass="16755">MLVAGMCLCLYYLMAAVNADYEGATLMLLPGAVTTGFRVWALMPGLDSVLFVESVPFYLLRCARLYDLPFAIGCMAFVCRRFALLFDRTEQLARELDARVAERTKELTAETEARKSMMLNIFHDLRSPLFAVSIRAASKDAWRITIRQ</sequence>
<dbReference type="Proteomes" id="UP000733372">
    <property type="component" value="Unassembled WGS sequence"/>
</dbReference>
<dbReference type="AlphaFoldDB" id="A0A943G2K9"/>
<protein>
    <recommendedName>
        <fullName evidence="4">Histidine kinase</fullName>
    </recommendedName>
</protein>
<reference evidence="2" key="1">
    <citation type="submission" date="2021-02" db="EMBL/GenBank/DDBJ databases">
        <title>Infant gut strain persistence is associated with maternal origin, phylogeny, and functional potential including surface adhesion and iron acquisition.</title>
        <authorList>
            <person name="Lou Y.C."/>
        </authorList>
    </citation>
    <scope>NUCLEOTIDE SEQUENCE</scope>
    <source>
        <strain evidence="2">L3_101_367G1_dasL3_101_367G1_metabat.metabat.26</strain>
    </source>
</reference>
<feature type="signal peptide" evidence="1">
    <location>
        <begin position="1"/>
        <end position="19"/>
    </location>
</feature>
<feature type="chain" id="PRO_5039237293" description="Histidine kinase" evidence="1">
    <location>
        <begin position="20"/>
        <end position="148"/>
    </location>
</feature>
<name>A0A943G2K9_9FIRM</name>
<evidence type="ECO:0000256" key="1">
    <source>
        <dbReference type="SAM" id="SignalP"/>
    </source>
</evidence>
<comment type="caution">
    <text evidence="2">The sequence shown here is derived from an EMBL/GenBank/DDBJ whole genome shotgun (WGS) entry which is preliminary data.</text>
</comment>
<dbReference type="EMBL" id="JAGZAM010000016">
    <property type="protein sequence ID" value="MBS5688181.1"/>
    <property type="molecule type" value="Genomic_DNA"/>
</dbReference>